<evidence type="ECO:0000256" key="1">
    <source>
        <dbReference type="ARBA" id="ARBA00011073"/>
    </source>
</evidence>
<dbReference type="SUPFAM" id="SSF54897">
    <property type="entry name" value="Protease propeptides/inhibitors"/>
    <property type="match status" value="1"/>
</dbReference>
<evidence type="ECO:0000256" key="5">
    <source>
        <dbReference type="PROSITE-ProRule" id="PRU01240"/>
    </source>
</evidence>
<dbReference type="PROSITE" id="PS00136">
    <property type="entry name" value="SUBTILASE_ASP"/>
    <property type="match status" value="1"/>
</dbReference>
<dbReference type="InterPro" id="IPR050131">
    <property type="entry name" value="Peptidase_S8_subtilisin-like"/>
</dbReference>
<evidence type="ECO:0000256" key="2">
    <source>
        <dbReference type="ARBA" id="ARBA00022670"/>
    </source>
</evidence>
<dbReference type="InterPro" id="IPR036852">
    <property type="entry name" value="Peptidase_S8/S53_dom_sf"/>
</dbReference>
<protein>
    <recommendedName>
        <fullName evidence="7">Peptidase S8/S53 domain-containing protein</fullName>
    </recommendedName>
</protein>
<reference evidence="8" key="2">
    <citation type="submission" date="2021-10" db="EMBL/GenBank/DDBJ databases">
        <title>Phylogenomics reveals ancestral predisposition of the termite-cultivated fungus Termitomyces towards a domesticated lifestyle.</title>
        <authorList>
            <person name="Auxier B."/>
            <person name="Grum-Grzhimaylo A."/>
            <person name="Cardenas M.E."/>
            <person name="Lodge J.D."/>
            <person name="Laessoe T."/>
            <person name="Pedersen O."/>
            <person name="Smith M.E."/>
            <person name="Kuyper T.W."/>
            <person name="Franco-Molano E.A."/>
            <person name="Baroni T.J."/>
            <person name="Aanen D.K."/>
        </authorList>
    </citation>
    <scope>NUCLEOTIDE SEQUENCE</scope>
    <source>
        <strain evidence="8">D49</strain>
    </source>
</reference>
<keyword evidence="2" id="KW-0645">Protease</keyword>
<comment type="similarity">
    <text evidence="1 5">Belongs to the peptidase S8 family.</text>
</comment>
<dbReference type="GO" id="GO:0006508">
    <property type="term" value="P:proteolysis"/>
    <property type="evidence" value="ECO:0007669"/>
    <property type="project" value="UniProtKB-KW"/>
</dbReference>
<dbReference type="Gene3D" id="3.40.50.200">
    <property type="entry name" value="Peptidase S8/S53 domain"/>
    <property type="match status" value="1"/>
</dbReference>
<dbReference type="InterPro" id="IPR000209">
    <property type="entry name" value="Peptidase_S8/S53_dom"/>
</dbReference>
<comment type="caution">
    <text evidence="5">Lacks conserved residue(s) required for the propagation of feature annotation.</text>
</comment>
<sequence length="378" mass="39320">MQFLAVVLAAVSLAVPALTASKPIHTIQKFKGQTNGKYVVKLKEGVSKATVLAEARLSKPAHADWTIINGFTGELSTETLEALRANPSVEYIASCTLWRRLLSSYTSSYEFSPLLNCMAFRTNAPWGLARLNSIPRLTSQDTSTLNYNYTYDSSAGAGVDVYVVDTGVHIAHSTFGDRARWGATFGGYASADGNGHGTHCAGTIAGSQYGIAKAANIIAVKVLSDGGPPRHLPPEDLKNLIQYFGTSPALDSVVTALTNQGIHVIVAAGNSNTDAGSTSPARAPGAVTVGASNIADARASFSNYGPVVDIFAPGQNVISSWIGSTTATPHVAGLVAYLIGLQGNISPADMTSTLKSLSLKAVITGIPTGTVDNLAHSI</sequence>
<reference evidence="8" key="1">
    <citation type="submission" date="2021-02" db="EMBL/GenBank/DDBJ databases">
        <authorList>
            <person name="Nieuwenhuis M."/>
            <person name="Van De Peppel L.J.J."/>
        </authorList>
    </citation>
    <scope>NUCLEOTIDE SEQUENCE</scope>
    <source>
        <strain evidence="8">D49</strain>
    </source>
</reference>
<dbReference type="CDD" id="cd04077">
    <property type="entry name" value="Peptidases_S8_PCSK9_ProteinaseK_like"/>
    <property type="match status" value="1"/>
</dbReference>
<dbReference type="GO" id="GO:0005615">
    <property type="term" value="C:extracellular space"/>
    <property type="evidence" value="ECO:0007669"/>
    <property type="project" value="TreeGrafter"/>
</dbReference>
<keyword evidence="9" id="KW-1185">Reference proteome</keyword>
<dbReference type="InterPro" id="IPR034193">
    <property type="entry name" value="PCSK9_ProteinaseK-like"/>
</dbReference>
<dbReference type="PRINTS" id="PR00723">
    <property type="entry name" value="SUBTILISIN"/>
</dbReference>
<dbReference type="PROSITE" id="PS00137">
    <property type="entry name" value="SUBTILASE_HIS"/>
    <property type="match status" value="1"/>
</dbReference>
<feature type="signal peptide" evidence="6">
    <location>
        <begin position="1"/>
        <end position="21"/>
    </location>
</feature>
<dbReference type="Gene3D" id="3.30.70.80">
    <property type="entry name" value="Peptidase S8 propeptide/proteinase inhibitor I9"/>
    <property type="match status" value="1"/>
</dbReference>
<evidence type="ECO:0000256" key="6">
    <source>
        <dbReference type="SAM" id="SignalP"/>
    </source>
</evidence>
<dbReference type="AlphaFoldDB" id="A0A9P7FML5"/>
<dbReference type="Pfam" id="PF00082">
    <property type="entry name" value="Peptidase_S8"/>
    <property type="match status" value="1"/>
</dbReference>
<dbReference type="InterPro" id="IPR015500">
    <property type="entry name" value="Peptidase_S8_subtilisin-rel"/>
</dbReference>
<keyword evidence="3" id="KW-0378">Hydrolase</keyword>
<dbReference type="InterPro" id="IPR023827">
    <property type="entry name" value="Peptidase_S8_Asp-AS"/>
</dbReference>
<keyword evidence="4" id="KW-0720">Serine protease</keyword>
<dbReference type="Proteomes" id="UP000717328">
    <property type="component" value="Unassembled WGS sequence"/>
</dbReference>
<dbReference type="InterPro" id="IPR022398">
    <property type="entry name" value="Peptidase_S8_His-AS"/>
</dbReference>
<evidence type="ECO:0000256" key="4">
    <source>
        <dbReference type="ARBA" id="ARBA00022825"/>
    </source>
</evidence>
<evidence type="ECO:0000256" key="3">
    <source>
        <dbReference type="ARBA" id="ARBA00022801"/>
    </source>
</evidence>
<dbReference type="PROSITE" id="PS51892">
    <property type="entry name" value="SUBTILASE"/>
    <property type="match status" value="1"/>
</dbReference>
<feature type="chain" id="PRO_5040452345" description="Peptidase S8/S53 domain-containing protein" evidence="6">
    <location>
        <begin position="22"/>
        <end position="378"/>
    </location>
</feature>
<dbReference type="SUPFAM" id="SSF52743">
    <property type="entry name" value="Subtilisin-like"/>
    <property type="match status" value="1"/>
</dbReference>
<dbReference type="PANTHER" id="PTHR43806:SF11">
    <property type="entry name" value="CEREVISIN-RELATED"/>
    <property type="match status" value="1"/>
</dbReference>
<evidence type="ECO:0000313" key="8">
    <source>
        <dbReference type="EMBL" id="KAG5634712.1"/>
    </source>
</evidence>
<keyword evidence="6" id="KW-0732">Signal</keyword>
<comment type="caution">
    <text evidence="8">The sequence shown here is derived from an EMBL/GenBank/DDBJ whole genome shotgun (WGS) entry which is preliminary data.</text>
</comment>
<feature type="domain" description="Peptidase S8/S53" evidence="7">
    <location>
        <begin position="156"/>
        <end position="355"/>
    </location>
</feature>
<evidence type="ECO:0000313" key="9">
    <source>
        <dbReference type="Proteomes" id="UP000717328"/>
    </source>
</evidence>
<dbReference type="InterPro" id="IPR037045">
    <property type="entry name" value="S8pro/Inhibitor_I9_sf"/>
</dbReference>
<dbReference type="EMBL" id="JABCKI010006298">
    <property type="protein sequence ID" value="KAG5634712.1"/>
    <property type="molecule type" value="Genomic_DNA"/>
</dbReference>
<organism evidence="8 9">
    <name type="scientific">Sphagnurus paluster</name>
    <dbReference type="NCBI Taxonomy" id="117069"/>
    <lineage>
        <taxon>Eukaryota</taxon>
        <taxon>Fungi</taxon>
        <taxon>Dikarya</taxon>
        <taxon>Basidiomycota</taxon>
        <taxon>Agaricomycotina</taxon>
        <taxon>Agaricomycetes</taxon>
        <taxon>Agaricomycetidae</taxon>
        <taxon>Agaricales</taxon>
        <taxon>Tricholomatineae</taxon>
        <taxon>Lyophyllaceae</taxon>
        <taxon>Sphagnurus</taxon>
    </lineage>
</organism>
<proteinExistence type="inferred from homology"/>
<dbReference type="GO" id="GO:0004252">
    <property type="term" value="F:serine-type endopeptidase activity"/>
    <property type="evidence" value="ECO:0007669"/>
    <property type="project" value="InterPro"/>
</dbReference>
<gene>
    <name evidence="8" type="ORF">H0H81_001009</name>
</gene>
<dbReference type="PANTHER" id="PTHR43806">
    <property type="entry name" value="PEPTIDASE S8"/>
    <property type="match status" value="1"/>
</dbReference>
<dbReference type="OrthoDB" id="19448at2759"/>
<name>A0A9P7FML5_9AGAR</name>
<evidence type="ECO:0000259" key="7">
    <source>
        <dbReference type="Pfam" id="PF00082"/>
    </source>
</evidence>
<accession>A0A9P7FML5</accession>